<comment type="caution">
    <text evidence="2">The sequence shown here is derived from an EMBL/GenBank/DDBJ whole genome shotgun (WGS) entry which is preliminary data.</text>
</comment>
<keyword evidence="3" id="KW-1185">Reference proteome</keyword>
<evidence type="ECO:0008006" key="4">
    <source>
        <dbReference type="Google" id="ProtNLM"/>
    </source>
</evidence>
<protein>
    <recommendedName>
        <fullName evidence="4">Transcription elongation factor, GreA/GreB, C-term</fullName>
    </recommendedName>
</protein>
<dbReference type="InterPro" id="IPR036953">
    <property type="entry name" value="GreA/GreB_C_sf"/>
</dbReference>
<sequence length="150" mass="15866">MSSIHHTRLPSSANTLGPKARSHKWSILPEADYRQLQHHLNQCESTGRPASLLLSHVLLHKLMTLEPVDNVYAGDLVTGGCQVAYSVDQKPASSGLLVHRARSGGASGVIPVSSLLGATLIGMRTGQRAPLLHEDGTIGTLSVLSVTHPG</sequence>
<dbReference type="GO" id="GO:0032784">
    <property type="term" value="P:regulation of DNA-templated transcription elongation"/>
    <property type="evidence" value="ECO:0007669"/>
    <property type="project" value="InterPro"/>
</dbReference>
<accession>A0A4R5EFP1</accession>
<reference evidence="2 3" key="1">
    <citation type="submission" date="2019-03" db="EMBL/GenBank/DDBJ databases">
        <authorList>
            <person name="Zhang S."/>
        </authorList>
    </citation>
    <scope>NUCLEOTIDE SEQUENCE [LARGE SCALE GENOMIC DNA]</scope>
    <source>
        <strain evidence="2 3">S4J41</strain>
    </source>
</reference>
<gene>
    <name evidence="2" type="ORF">E1B25_21640</name>
</gene>
<evidence type="ECO:0000256" key="1">
    <source>
        <dbReference type="SAM" id="MobiDB-lite"/>
    </source>
</evidence>
<dbReference type="EMBL" id="SMFP01000039">
    <property type="protein sequence ID" value="TDE33064.1"/>
    <property type="molecule type" value="Genomic_DNA"/>
</dbReference>
<organism evidence="2 3">
    <name type="scientific">Antarcticimicrobium sediminis</name>
    <dbReference type="NCBI Taxonomy" id="2546227"/>
    <lineage>
        <taxon>Bacteria</taxon>
        <taxon>Pseudomonadati</taxon>
        <taxon>Pseudomonadota</taxon>
        <taxon>Alphaproteobacteria</taxon>
        <taxon>Rhodobacterales</taxon>
        <taxon>Paracoccaceae</taxon>
        <taxon>Antarcticimicrobium</taxon>
    </lineage>
</organism>
<dbReference type="AlphaFoldDB" id="A0A4R5EFP1"/>
<name>A0A4R5EFP1_9RHOB</name>
<proteinExistence type="predicted"/>
<dbReference type="RefSeq" id="WP_132831643.1">
    <property type="nucleotide sequence ID" value="NZ_SMFP01000039.1"/>
</dbReference>
<dbReference type="Proteomes" id="UP000294662">
    <property type="component" value="Unassembled WGS sequence"/>
</dbReference>
<dbReference type="GO" id="GO:0003677">
    <property type="term" value="F:DNA binding"/>
    <property type="evidence" value="ECO:0007669"/>
    <property type="project" value="InterPro"/>
</dbReference>
<dbReference type="Gene3D" id="3.10.50.30">
    <property type="entry name" value="Transcription elongation factor, GreA/GreB, C-terminal domain"/>
    <property type="match status" value="1"/>
</dbReference>
<dbReference type="OrthoDB" id="7870663at2"/>
<evidence type="ECO:0000313" key="3">
    <source>
        <dbReference type="Proteomes" id="UP000294662"/>
    </source>
</evidence>
<feature type="region of interest" description="Disordered" evidence="1">
    <location>
        <begin position="1"/>
        <end position="21"/>
    </location>
</feature>
<evidence type="ECO:0000313" key="2">
    <source>
        <dbReference type="EMBL" id="TDE33064.1"/>
    </source>
</evidence>